<evidence type="ECO:0000256" key="16">
    <source>
        <dbReference type="ARBA" id="ARBA00023128"/>
    </source>
</evidence>
<dbReference type="InterPro" id="IPR047151">
    <property type="entry name" value="RNZ2-like"/>
</dbReference>
<keyword evidence="10" id="KW-0540">Nuclease</keyword>
<dbReference type="GO" id="GO:0042781">
    <property type="term" value="F:3'-tRNA processing endoribonuclease activity"/>
    <property type="evidence" value="ECO:0007669"/>
    <property type="project" value="UniProtKB-EC"/>
</dbReference>
<dbReference type="InterPro" id="IPR036866">
    <property type="entry name" value="RibonucZ/Hydroxyglut_hydro"/>
</dbReference>
<keyword evidence="14" id="KW-0862">Zinc</keyword>
<protein>
    <recommendedName>
        <fullName evidence="7">Zinc phosphodiesterase ELAC protein 2</fullName>
        <ecNumber evidence="6">3.1.26.11</ecNumber>
    </recommendedName>
    <alternativeName>
        <fullName evidence="21">ElaC homolog protein 2</fullName>
    </alternativeName>
    <alternativeName>
        <fullName evidence="19">Ribonuclease Z 2</fullName>
    </alternativeName>
    <alternativeName>
        <fullName evidence="20">tRNA 3 endonuclease 2</fullName>
    </alternativeName>
    <alternativeName>
        <fullName evidence="18">tRNase Z 2</fullName>
    </alternativeName>
</protein>
<proteinExistence type="inferred from homology"/>
<evidence type="ECO:0000256" key="6">
    <source>
        <dbReference type="ARBA" id="ARBA00012477"/>
    </source>
</evidence>
<keyword evidence="26" id="KW-1185">Reference proteome</keyword>
<accession>A0A8S1CR52</accession>
<evidence type="ECO:0000313" key="26">
    <source>
        <dbReference type="Proteomes" id="UP000494165"/>
    </source>
</evidence>
<evidence type="ECO:0000256" key="21">
    <source>
        <dbReference type="ARBA" id="ARBA00032616"/>
    </source>
</evidence>
<evidence type="ECO:0000256" key="12">
    <source>
        <dbReference type="ARBA" id="ARBA00022759"/>
    </source>
</evidence>
<evidence type="ECO:0000256" key="7">
    <source>
        <dbReference type="ARBA" id="ARBA00013357"/>
    </source>
</evidence>
<evidence type="ECO:0000256" key="10">
    <source>
        <dbReference type="ARBA" id="ARBA00022722"/>
    </source>
</evidence>
<evidence type="ECO:0000256" key="17">
    <source>
        <dbReference type="ARBA" id="ARBA00023242"/>
    </source>
</evidence>
<evidence type="ECO:0000256" key="4">
    <source>
        <dbReference type="ARBA" id="ARBA00004305"/>
    </source>
</evidence>
<comment type="cofactor">
    <cofactor evidence="2">
        <name>Zn(2+)</name>
        <dbReference type="ChEBI" id="CHEBI:29105"/>
    </cofactor>
</comment>
<organism evidence="25 26">
    <name type="scientific">Cloeon dipterum</name>
    <dbReference type="NCBI Taxonomy" id="197152"/>
    <lineage>
        <taxon>Eukaryota</taxon>
        <taxon>Metazoa</taxon>
        <taxon>Ecdysozoa</taxon>
        <taxon>Arthropoda</taxon>
        <taxon>Hexapoda</taxon>
        <taxon>Insecta</taxon>
        <taxon>Pterygota</taxon>
        <taxon>Palaeoptera</taxon>
        <taxon>Ephemeroptera</taxon>
        <taxon>Pisciforma</taxon>
        <taxon>Baetidae</taxon>
        <taxon>Cloeon</taxon>
    </lineage>
</organism>
<dbReference type="Pfam" id="PF13691">
    <property type="entry name" value="Lactamase_B_4"/>
    <property type="match status" value="1"/>
</dbReference>
<dbReference type="Gene3D" id="3.60.15.10">
    <property type="entry name" value="Ribonuclease Z/Hydroxyacylglutathione hydrolase-like"/>
    <property type="match status" value="2"/>
</dbReference>
<sequence length="767" mass="85627">MSRFFRRIVPHFNIARSASTKIDLNNLVASMNSFKSKKGAAPKKKYASSNLSLQVLGSGAHGSPASLYVVSDQTRYLFNCGEGTQRLAHEHKMKLSKLEHIFITGSSWKNFGGLPGLCMTVRDAGVTDLTLHGPAKVDEIFHASKRFVTLGDLNVKLAAVTKPFEDLVMKVNYVLIDSEISSDTDELADENPGDDENPIKEKRICLRSADSNKSLCFICTLHPRKGTLLLDQCEKFKVPLGPLLGKLKAGEDIILQDGTVVRSQDVTSPDDPGSVFIVVECPDKSYLTSLLDHPELMKYRVSDSSSESVLVKFVVHFTPPEVMCLPKYQKWMKLFSPSTTHVALNSDNYCQGTTAVHRLQHKLHLLHQDIFPLMKERPQIASAVSNAVQGNTLVKCNVQPKPGIDLSSRLLIDPQLYVQECLVEAGFEEELKSLSRKLQIADVKGAVYPRVTFLGTGSCIPNKTRNTSGILVETSKDSCFLMDCGEATAGQLIRLFGLQGANDILRKLKGVFVSHLHADHHIGLVGVILARKKAFELRDVVPSKLVLLLPYHVVSFVSEYSSILENIADQVKVFKLTEGVDYSEFNRAIGLKETTTCLVRHCSHAYGIMCEHETGWKIVYSGDTEPCEKLTEMGYGCDLLIHEATMEDGLEDEARKKRHSTTSEAIQVGQKMAAKFTLLTHFSQRYAKIPIFNEKFSESVGIAFDNMQVSLSQLHLLPVMMPAMKIMFSKYHEEMETKMIKIQQRKEKREQILQKIEKKKLATAFTK</sequence>
<keyword evidence="16" id="KW-0496">Mitochondrion</keyword>
<evidence type="ECO:0000313" key="25">
    <source>
        <dbReference type="EMBL" id="CAB3370686.1"/>
    </source>
</evidence>
<dbReference type="GO" id="GO:0046872">
    <property type="term" value="F:metal ion binding"/>
    <property type="evidence" value="ECO:0007669"/>
    <property type="project" value="UniProtKB-KW"/>
</dbReference>
<evidence type="ECO:0000256" key="14">
    <source>
        <dbReference type="ARBA" id="ARBA00022833"/>
    </source>
</evidence>
<evidence type="ECO:0000256" key="18">
    <source>
        <dbReference type="ARBA" id="ARBA00030689"/>
    </source>
</evidence>
<feature type="domain" description="tRNase Z endonuclease" evidence="24">
    <location>
        <begin position="65"/>
        <end position="113"/>
    </location>
</feature>
<dbReference type="GO" id="GO:0042645">
    <property type="term" value="C:mitochondrial nucleoid"/>
    <property type="evidence" value="ECO:0007669"/>
    <property type="project" value="UniProtKB-ARBA"/>
</dbReference>
<keyword evidence="15" id="KW-0809">Transit peptide</keyword>
<name>A0A8S1CR52_9INSE</name>
<comment type="caution">
    <text evidence="25">The sequence shown here is derived from an EMBL/GenBank/DDBJ whole genome shotgun (WGS) entry which is preliminary data.</text>
</comment>
<comment type="subunit">
    <text evidence="23">Homodimer. Interacts with PTCD1.</text>
</comment>
<dbReference type="EMBL" id="CADEPI010000054">
    <property type="protein sequence ID" value="CAB3370686.1"/>
    <property type="molecule type" value="Genomic_DNA"/>
</dbReference>
<comment type="function">
    <text evidence="22">Zinc phosphodiesterase, which displays mitochondrial tRNA 3'-processing endonuclease activity. Involved in tRNA maturation, by removing a 3'-trailer from precursor tRNA. Associates with mitochondrial DNA complexes at the nucleoids to initiate RNA processing and ribosome assembly.</text>
</comment>
<keyword evidence="11" id="KW-0479">Metal-binding</keyword>
<evidence type="ECO:0000256" key="15">
    <source>
        <dbReference type="ARBA" id="ARBA00022946"/>
    </source>
</evidence>
<evidence type="ECO:0000256" key="19">
    <source>
        <dbReference type="ARBA" id="ARBA00030729"/>
    </source>
</evidence>
<evidence type="ECO:0000256" key="8">
    <source>
        <dbReference type="ARBA" id="ARBA00022553"/>
    </source>
</evidence>
<evidence type="ECO:0000256" key="13">
    <source>
        <dbReference type="ARBA" id="ARBA00022801"/>
    </source>
</evidence>
<reference evidence="25 26" key="1">
    <citation type="submission" date="2020-04" db="EMBL/GenBank/DDBJ databases">
        <authorList>
            <person name="Alioto T."/>
            <person name="Alioto T."/>
            <person name="Gomez Garrido J."/>
        </authorList>
    </citation>
    <scope>NUCLEOTIDE SEQUENCE [LARGE SCALE GENOMIC DNA]</scope>
</reference>
<dbReference type="Proteomes" id="UP000494165">
    <property type="component" value="Unassembled WGS sequence"/>
</dbReference>
<dbReference type="GO" id="GO:0005634">
    <property type="term" value="C:nucleus"/>
    <property type="evidence" value="ECO:0007669"/>
    <property type="project" value="UniProtKB-SubCell"/>
</dbReference>
<dbReference type="PANTHER" id="PTHR12553:SF49">
    <property type="entry name" value="ZINC PHOSPHODIESTERASE ELAC PROTEIN 2"/>
    <property type="match status" value="1"/>
</dbReference>
<dbReference type="Pfam" id="PF23023">
    <property type="entry name" value="Anti-Pycsar_Apyc1"/>
    <property type="match status" value="1"/>
</dbReference>
<dbReference type="GO" id="GO:1990180">
    <property type="term" value="P:mitochondrial tRNA 3'-end processing"/>
    <property type="evidence" value="ECO:0007669"/>
    <property type="project" value="TreeGrafter"/>
</dbReference>
<comment type="similarity">
    <text evidence="5">Belongs to the RNase Z family.</text>
</comment>
<evidence type="ECO:0000256" key="11">
    <source>
        <dbReference type="ARBA" id="ARBA00022723"/>
    </source>
</evidence>
<dbReference type="CDD" id="cd07718">
    <property type="entry name" value="RNaseZ_ELAC1_ELAC2-C-term-like_MBL-fold"/>
    <property type="match status" value="1"/>
</dbReference>
<evidence type="ECO:0000256" key="2">
    <source>
        <dbReference type="ARBA" id="ARBA00001947"/>
    </source>
</evidence>
<dbReference type="EC" id="3.1.26.11" evidence="6"/>
<keyword evidence="9" id="KW-0819">tRNA processing</keyword>
<comment type="subcellular location">
    <subcellularLocation>
        <location evidence="4">Mitochondrion matrix</location>
    </subcellularLocation>
    <subcellularLocation>
        <location evidence="3">Nucleus</location>
    </subcellularLocation>
</comment>
<evidence type="ECO:0000256" key="9">
    <source>
        <dbReference type="ARBA" id="ARBA00022694"/>
    </source>
</evidence>
<evidence type="ECO:0000259" key="24">
    <source>
        <dbReference type="Pfam" id="PF13691"/>
    </source>
</evidence>
<keyword evidence="12" id="KW-0255">Endonuclease</keyword>
<evidence type="ECO:0000256" key="23">
    <source>
        <dbReference type="ARBA" id="ARBA00047136"/>
    </source>
</evidence>
<dbReference type="PANTHER" id="PTHR12553">
    <property type="entry name" value="ZINC PHOSPHODIESTERASE ELAC PROTEIN 2"/>
    <property type="match status" value="1"/>
</dbReference>
<dbReference type="AlphaFoldDB" id="A0A8S1CR52"/>
<keyword evidence="17" id="KW-0539">Nucleus</keyword>
<dbReference type="InterPro" id="IPR027794">
    <property type="entry name" value="tRNase_Z_dom"/>
</dbReference>
<keyword evidence="13" id="KW-0378">Hydrolase</keyword>
<evidence type="ECO:0000256" key="3">
    <source>
        <dbReference type="ARBA" id="ARBA00004123"/>
    </source>
</evidence>
<comment type="catalytic activity">
    <reaction evidence="1">
        <text>Endonucleolytic cleavage of RNA, removing extra 3' nucleotides from tRNA precursor, generating 3' termini of tRNAs. A 3'-hydroxy group is left at the tRNA terminus and a 5'-phosphoryl group is left at the trailer molecule.</text>
        <dbReference type="EC" id="3.1.26.11"/>
    </reaction>
</comment>
<evidence type="ECO:0000256" key="5">
    <source>
        <dbReference type="ARBA" id="ARBA00007823"/>
    </source>
</evidence>
<keyword evidence="8" id="KW-0597">Phosphoprotein</keyword>
<dbReference type="FunFam" id="3.60.15.10:FF:000014">
    <property type="entry name" value="Zinc phosphodiesterase ELAC protein 2"/>
    <property type="match status" value="1"/>
</dbReference>
<gene>
    <name evidence="25" type="ORF">CLODIP_2_CD04501</name>
</gene>
<evidence type="ECO:0000256" key="22">
    <source>
        <dbReference type="ARBA" id="ARBA00046098"/>
    </source>
</evidence>
<dbReference type="SUPFAM" id="SSF56281">
    <property type="entry name" value="Metallo-hydrolase/oxidoreductase"/>
    <property type="match status" value="2"/>
</dbReference>
<evidence type="ECO:0000256" key="1">
    <source>
        <dbReference type="ARBA" id="ARBA00000402"/>
    </source>
</evidence>
<evidence type="ECO:0000256" key="20">
    <source>
        <dbReference type="ARBA" id="ARBA00032104"/>
    </source>
</evidence>
<dbReference type="OrthoDB" id="527344at2759"/>